<dbReference type="Proteomes" id="UP000281391">
    <property type="component" value="Chromosome"/>
</dbReference>
<protein>
    <submittedName>
        <fullName evidence="1">Cyclic di-GMP regulator CdgR</fullName>
    </submittedName>
</protein>
<proteinExistence type="predicted"/>
<dbReference type="AlphaFoldDB" id="A0A3S4FUU8"/>
<gene>
    <name evidence="1" type="primary">cdgR</name>
    <name evidence="1" type="ORF">NCTC11214_04671</name>
</gene>
<evidence type="ECO:0000313" key="2">
    <source>
        <dbReference type="Proteomes" id="UP000281391"/>
    </source>
</evidence>
<accession>A0A3S4FUU8</accession>
<reference evidence="1 2" key="1">
    <citation type="submission" date="2018-12" db="EMBL/GenBank/DDBJ databases">
        <authorList>
            <consortium name="Pathogen Informatics"/>
        </authorList>
    </citation>
    <scope>NUCLEOTIDE SEQUENCE [LARGE SCALE GENOMIC DNA]</scope>
    <source>
        <strain evidence="1 2">NCTC11214</strain>
    </source>
</reference>
<dbReference type="EMBL" id="LR134117">
    <property type="protein sequence ID" value="VDZ63840.1"/>
    <property type="molecule type" value="Genomic_DNA"/>
</dbReference>
<name>A0A3S4FUU8_SEROD</name>
<sequence length="156" mass="17700">MASGIKMKIQFEADFISRYVFQPIYSSDGRLLAVEILSRFDSLDGDLAMPTEIGVGLLTPRQRVALFNEQLLLIEQYASWFIEHQVLLSINIEQSVAELIVNDRHVAQRLQRLPFMVLEISEGFPQLSAGKKMSRFAGSVSGLRYGWMTLAPARHR</sequence>
<dbReference type="InterPro" id="IPR035919">
    <property type="entry name" value="EAL_sf"/>
</dbReference>
<dbReference type="KEGG" id="sof:NCTC11214_04671"/>
<organism evidence="1 2">
    <name type="scientific">Serratia odorifera</name>
    <dbReference type="NCBI Taxonomy" id="618"/>
    <lineage>
        <taxon>Bacteria</taxon>
        <taxon>Pseudomonadati</taxon>
        <taxon>Pseudomonadota</taxon>
        <taxon>Gammaproteobacteria</taxon>
        <taxon>Enterobacterales</taxon>
        <taxon>Yersiniaceae</taxon>
        <taxon>Serratia</taxon>
    </lineage>
</organism>
<evidence type="ECO:0000313" key="1">
    <source>
        <dbReference type="EMBL" id="VDZ63840.1"/>
    </source>
</evidence>
<dbReference type="SUPFAM" id="SSF141868">
    <property type="entry name" value="EAL domain-like"/>
    <property type="match status" value="1"/>
</dbReference>
<dbReference type="Gene3D" id="3.20.20.450">
    <property type="entry name" value="EAL domain"/>
    <property type="match status" value="1"/>
</dbReference>